<keyword evidence="1" id="KW-0732">Signal</keyword>
<evidence type="ECO:0000313" key="3">
    <source>
        <dbReference type="Proteomes" id="UP001165296"/>
    </source>
</evidence>
<name>A0ABS8ASW1_9BACT</name>
<protein>
    <recommendedName>
        <fullName evidence="4">Lipoprotein</fullName>
    </recommendedName>
</protein>
<evidence type="ECO:0000256" key="1">
    <source>
        <dbReference type="SAM" id="SignalP"/>
    </source>
</evidence>
<reference evidence="2" key="1">
    <citation type="submission" date="2021-10" db="EMBL/GenBank/DDBJ databases">
        <authorList>
            <person name="Dean J.D."/>
            <person name="Kim M.K."/>
            <person name="Newey C.N."/>
            <person name="Stoker T.S."/>
            <person name="Thompson D.W."/>
            <person name="Grose J.H."/>
        </authorList>
    </citation>
    <scope>NUCLEOTIDE SEQUENCE</scope>
    <source>
        <strain evidence="2">BT178</strain>
    </source>
</reference>
<evidence type="ECO:0000313" key="2">
    <source>
        <dbReference type="EMBL" id="MCB2409297.1"/>
    </source>
</evidence>
<comment type="caution">
    <text evidence="2">The sequence shown here is derived from an EMBL/GenBank/DDBJ whole genome shotgun (WGS) entry which is preliminary data.</text>
</comment>
<evidence type="ECO:0008006" key="4">
    <source>
        <dbReference type="Google" id="ProtNLM"/>
    </source>
</evidence>
<dbReference type="Proteomes" id="UP001165296">
    <property type="component" value="Unassembled WGS sequence"/>
</dbReference>
<sequence length="238" mass="26158">MPIPRFRSVAALFGLQGLLAGCAAVGHLPTLEPGDYQFFRTNDPILAAAVGKERAFYVEQAQDSLRFFGQADASTPDHRFSYALRRGHHAILLDRKFDLDVFTIPFKARPARGPVPVQLNTNFNAALYLGRRLDFYHVSGRQLLGGRQEPQIRTVGLGYGLFTGLGSTAISADVLRQPGTGIEYEGFVVHAGAAAIYDARIFNLGLAIGADQLLGPDGRHWLYQRKPWFGVLFGLDLN</sequence>
<organism evidence="2 3">
    <name type="scientific">Hymenobacter lucidus</name>
    <dbReference type="NCBI Taxonomy" id="2880930"/>
    <lineage>
        <taxon>Bacteria</taxon>
        <taxon>Pseudomonadati</taxon>
        <taxon>Bacteroidota</taxon>
        <taxon>Cytophagia</taxon>
        <taxon>Cytophagales</taxon>
        <taxon>Hymenobacteraceae</taxon>
        <taxon>Hymenobacter</taxon>
    </lineage>
</organism>
<keyword evidence="3" id="KW-1185">Reference proteome</keyword>
<feature type="signal peptide" evidence="1">
    <location>
        <begin position="1"/>
        <end position="23"/>
    </location>
</feature>
<dbReference type="RefSeq" id="WP_226176898.1">
    <property type="nucleotide sequence ID" value="NZ_JAJADR010000004.1"/>
</dbReference>
<dbReference type="EMBL" id="JAJADR010000004">
    <property type="protein sequence ID" value="MCB2409297.1"/>
    <property type="molecule type" value="Genomic_DNA"/>
</dbReference>
<accession>A0ABS8ASW1</accession>
<proteinExistence type="predicted"/>
<feature type="chain" id="PRO_5045915035" description="Lipoprotein" evidence="1">
    <location>
        <begin position="24"/>
        <end position="238"/>
    </location>
</feature>
<dbReference type="PROSITE" id="PS51257">
    <property type="entry name" value="PROKAR_LIPOPROTEIN"/>
    <property type="match status" value="1"/>
</dbReference>
<gene>
    <name evidence="2" type="ORF">LGH74_14995</name>
</gene>